<protein>
    <recommendedName>
        <fullName evidence="4">F-box domain-containing protein</fullName>
    </recommendedName>
</protein>
<comment type="caution">
    <text evidence="2">The sequence shown here is derived from an EMBL/GenBank/DDBJ whole genome shotgun (WGS) entry which is preliminary data.</text>
</comment>
<reference evidence="2" key="1">
    <citation type="submission" date="2023-03" db="EMBL/GenBank/DDBJ databases">
        <title>Massive genome expansion in bonnet fungi (Mycena s.s.) driven by repeated elements and novel gene families across ecological guilds.</title>
        <authorList>
            <consortium name="Lawrence Berkeley National Laboratory"/>
            <person name="Harder C.B."/>
            <person name="Miyauchi S."/>
            <person name="Viragh M."/>
            <person name="Kuo A."/>
            <person name="Thoen E."/>
            <person name="Andreopoulos B."/>
            <person name="Lu D."/>
            <person name="Skrede I."/>
            <person name="Drula E."/>
            <person name="Henrissat B."/>
            <person name="Morin E."/>
            <person name="Kohler A."/>
            <person name="Barry K."/>
            <person name="LaButti K."/>
            <person name="Morin E."/>
            <person name="Salamov A."/>
            <person name="Lipzen A."/>
            <person name="Mereny Z."/>
            <person name="Hegedus B."/>
            <person name="Baldrian P."/>
            <person name="Stursova M."/>
            <person name="Weitz H."/>
            <person name="Taylor A."/>
            <person name="Grigoriev I.V."/>
            <person name="Nagy L.G."/>
            <person name="Martin F."/>
            <person name="Kauserud H."/>
        </authorList>
    </citation>
    <scope>NUCLEOTIDE SEQUENCE</scope>
    <source>
        <strain evidence="2">9284</strain>
    </source>
</reference>
<dbReference type="AlphaFoldDB" id="A0AAD7BG69"/>
<keyword evidence="3" id="KW-1185">Reference proteome</keyword>
<sequence length="649" mass="73045">MDLTASPSSPCRPGLLTSNEPPLDAELPSIRDFLSQEQSTLDALNAHIEQIVLRRDATLESIREHVAVLSPARRVPADVWREIFLFVSFAREVRGNEIPCPPWILGHICRSWREVALCSPLLWNFVEIARPRSKVPLRIQHTYPMSMIQSQLLRASSAPLDVSIDFWHGDTAELALLDQLMSHSHRWRTLNVSIKEESAVTNVLHRFKNVRGRIDQLRTFDISVDCGLYNGEYEEQCDFLSVAPALQQVFLTNRNCLCGPRFNLPWAQIAYYEGTFSKDTQLDILSAARNLIECSLSFPDSCFRSSADASRMVTLLHLRLLRIGVSEERDFLNHLSAPSLQEVQITGELDSLVPFAKRSETLTKLVIQDTYSFNPDTVPGVLQACPNLETLIYIPLEPDSSTFDELKPVWLDSLTVTDPNRDLCPDLRFLGWTWDGEATLEPLLGMIKSRTTSDDWLTVGFLCQTQAQERRVGEKLQAPDILGLDIEVLTVQESEDLVGEWTRFSSHSAPAEFFRKNVHHVLVDLALDDEDAAAVLEGLLKLAVELRSLSLLYSPVNSWTNQYIKPLALLSRFSISQTTMGTIDLTFPVSSSLTHLDFLDLALDPSLLLGLELLPALTHVSISISTVVLSQIMPMLGTCRSLLVWFLWI</sequence>
<organism evidence="2 3">
    <name type="scientific">Roridomyces roridus</name>
    <dbReference type="NCBI Taxonomy" id="1738132"/>
    <lineage>
        <taxon>Eukaryota</taxon>
        <taxon>Fungi</taxon>
        <taxon>Dikarya</taxon>
        <taxon>Basidiomycota</taxon>
        <taxon>Agaricomycotina</taxon>
        <taxon>Agaricomycetes</taxon>
        <taxon>Agaricomycetidae</taxon>
        <taxon>Agaricales</taxon>
        <taxon>Marasmiineae</taxon>
        <taxon>Mycenaceae</taxon>
        <taxon>Roridomyces</taxon>
    </lineage>
</organism>
<evidence type="ECO:0000313" key="3">
    <source>
        <dbReference type="Proteomes" id="UP001221142"/>
    </source>
</evidence>
<gene>
    <name evidence="2" type="ORF">FB45DRAFT_1062541</name>
</gene>
<evidence type="ECO:0000313" key="2">
    <source>
        <dbReference type="EMBL" id="KAJ7620174.1"/>
    </source>
</evidence>
<name>A0AAD7BG69_9AGAR</name>
<feature type="region of interest" description="Disordered" evidence="1">
    <location>
        <begin position="1"/>
        <end position="21"/>
    </location>
</feature>
<evidence type="ECO:0000256" key="1">
    <source>
        <dbReference type="SAM" id="MobiDB-lite"/>
    </source>
</evidence>
<proteinExistence type="predicted"/>
<dbReference type="Proteomes" id="UP001221142">
    <property type="component" value="Unassembled WGS sequence"/>
</dbReference>
<dbReference type="EMBL" id="JARKIF010000017">
    <property type="protein sequence ID" value="KAJ7620174.1"/>
    <property type="molecule type" value="Genomic_DNA"/>
</dbReference>
<evidence type="ECO:0008006" key="4">
    <source>
        <dbReference type="Google" id="ProtNLM"/>
    </source>
</evidence>
<accession>A0AAD7BG69</accession>